<dbReference type="AlphaFoldDB" id="A0AAE3TZX1"/>
<gene>
    <name evidence="2" type="ORF">MRS75_05090</name>
</gene>
<name>A0AAE3TZX1_9HYPH</name>
<evidence type="ECO:0000313" key="3">
    <source>
        <dbReference type="Proteomes" id="UP001161580"/>
    </source>
</evidence>
<reference evidence="2" key="1">
    <citation type="submission" date="2022-03" db="EMBL/GenBank/DDBJ databases">
        <title>Fererhizobium litorale gen. nov., sp. nov., isolated from sandy sediments of the Sea of Japan seashore.</title>
        <authorList>
            <person name="Romanenko L."/>
            <person name="Kurilenko V."/>
            <person name="Otstavnykh N."/>
            <person name="Svetashev V."/>
            <person name="Tekutyeva L."/>
            <person name="Isaeva M."/>
            <person name="Mikhailov V."/>
        </authorList>
    </citation>
    <scope>NUCLEOTIDE SEQUENCE</scope>
    <source>
        <strain evidence="2">KMM 9576</strain>
    </source>
</reference>
<dbReference type="Proteomes" id="UP001161580">
    <property type="component" value="Unassembled WGS sequence"/>
</dbReference>
<feature type="region of interest" description="Disordered" evidence="1">
    <location>
        <begin position="24"/>
        <end position="46"/>
    </location>
</feature>
<sequence>MKIGDSHNDYYRIRIGNSATGTGLPAGSDIGGPRSQAPTVSIGGTASASSLSSTLWLSLADRLESGTVTEPLKSSAADEFMEWAEMSLAEKIRAQILADKDMTEDDLAAMDADQRAAIEKEIEEAIKRQMGVEEAKATEQGEAASGATA</sequence>
<evidence type="ECO:0000256" key="1">
    <source>
        <dbReference type="SAM" id="MobiDB-lite"/>
    </source>
</evidence>
<proteinExistence type="predicted"/>
<keyword evidence="3" id="KW-1185">Reference proteome</keyword>
<comment type="caution">
    <text evidence="2">The sequence shown here is derived from an EMBL/GenBank/DDBJ whole genome shotgun (WGS) entry which is preliminary data.</text>
</comment>
<organism evidence="2 3">
    <name type="scientific">Ferirhizobium litorale</name>
    <dbReference type="NCBI Taxonomy" id="2927786"/>
    <lineage>
        <taxon>Bacteria</taxon>
        <taxon>Pseudomonadati</taxon>
        <taxon>Pseudomonadota</taxon>
        <taxon>Alphaproteobacteria</taxon>
        <taxon>Hyphomicrobiales</taxon>
        <taxon>Rhizobiaceae</taxon>
        <taxon>Ferirhizobium</taxon>
    </lineage>
</organism>
<evidence type="ECO:0000313" key="2">
    <source>
        <dbReference type="EMBL" id="MDI7921459.1"/>
    </source>
</evidence>
<protein>
    <submittedName>
        <fullName evidence="2">Uncharacterized protein</fullName>
    </submittedName>
</protein>
<dbReference type="RefSeq" id="WP_311785631.1">
    <property type="nucleotide sequence ID" value="NZ_JALDYY010000002.1"/>
</dbReference>
<accession>A0AAE3TZX1</accession>
<dbReference type="EMBL" id="JALDYZ010000002">
    <property type="protein sequence ID" value="MDI7921459.1"/>
    <property type="molecule type" value="Genomic_DNA"/>
</dbReference>